<dbReference type="AlphaFoldDB" id="A0A1D1VF71"/>
<name>A0A1D1VF71_RAMVA</name>
<reference evidence="1 2" key="1">
    <citation type="journal article" date="2016" name="Nat. Commun.">
        <title>Extremotolerant tardigrade genome and improved radiotolerance of human cultured cells by tardigrade-unique protein.</title>
        <authorList>
            <person name="Hashimoto T."/>
            <person name="Horikawa D.D."/>
            <person name="Saito Y."/>
            <person name="Kuwahara H."/>
            <person name="Kozuka-Hata H."/>
            <person name="Shin-I T."/>
            <person name="Minakuchi Y."/>
            <person name="Ohishi K."/>
            <person name="Motoyama A."/>
            <person name="Aizu T."/>
            <person name="Enomoto A."/>
            <person name="Kondo K."/>
            <person name="Tanaka S."/>
            <person name="Hara Y."/>
            <person name="Koshikawa S."/>
            <person name="Sagara H."/>
            <person name="Miura T."/>
            <person name="Yokobori S."/>
            <person name="Miyagawa K."/>
            <person name="Suzuki Y."/>
            <person name="Kubo T."/>
            <person name="Oyama M."/>
            <person name="Kohara Y."/>
            <person name="Fujiyama A."/>
            <person name="Arakawa K."/>
            <person name="Katayama T."/>
            <person name="Toyoda A."/>
            <person name="Kunieda T."/>
        </authorList>
    </citation>
    <scope>NUCLEOTIDE SEQUENCE [LARGE SCALE GENOMIC DNA]</scope>
    <source>
        <strain evidence="1 2">YOKOZUNA-1</strain>
    </source>
</reference>
<gene>
    <name evidence="1" type="primary">RvY_09551</name>
    <name evidence="1" type="synonym">RvY_09551.1</name>
    <name evidence="1" type="ORF">RvY_09551-1</name>
</gene>
<dbReference type="EMBL" id="BDGG01000004">
    <property type="protein sequence ID" value="GAU98397.1"/>
    <property type="molecule type" value="Genomic_DNA"/>
</dbReference>
<keyword evidence="2" id="KW-1185">Reference proteome</keyword>
<accession>A0A1D1VF71</accession>
<comment type="caution">
    <text evidence="1">The sequence shown here is derived from an EMBL/GenBank/DDBJ whole genome shotgun (WGS) entry which is preliminary data.</text>
</comment>
<proteinExistence type="predicted"/>
<dbReference type="Proteomes" id="UP000186922">
    <property type="component" value="Unassembled WGS sequence"/>
</dbReference>
<sequence length="260" mass="30278">MEPMREKLGMEVKSFRHKVVQPRVWQLFTPSQRERDAFVQNLDTVCGPYVYKDASVHAVPIFPEDLRVIRLKEQQVIEAQPDERWYKDPDISSDAQYDDISRNRDPIEFLVKRDPKRADMQETIQFYDVFVMTVGDEQQALKRTNTLDNFRNVELKRFVDTYGKAYGKAVTEILLNYYLSFDTLGGICFYFVFDDKQAADRLIKDFASGKMYIKNQIQQHAGAKMRTEVKVGEGFKVPFGPGEVEVPQDLKQISEEIVHS</sequence>
<evidence type="ECO:0000313" key="2">
    <source>
        <dbReference type="Proteomes" id="UP000186922"/>
    </source>
</evidence>
<evidence type="ECO:0000313" key="1">
    <source>
        <dbReference type="EMBL" id="GAU98397.1"/>
    </source>
</evidence>
<organism evidence="1 2">
    <name type="scientific">Ramazzottius varieornatus</name>
    <name type="common">Water bear</name>
    <name type="synonym">Tardigrade</name>
    <dbReference type="NCBI Taxonomy" id="947166"/>
    <lineage>
        <taxon>Eukaryota</taxon>
        <taxon>Metazoa</taxon>
        <taxon>Ecdysozoa</taxon>
        <taxon>Tardigrada</taxon>
        <taxon>Eutardigrada</taxon>
        <taxon>Parachela</taxon>
        <taxon>Hypsibioidea</taxon>
        <taxon>Ramazzottiidae</taxon>
        <taxon>Ramazzottius</taxon>
    </lineage>
</organism>
<dbReference type="OrthoDB" id="10241187at2759"/>
<protein>
    <submittedName>
        <fullName evidence="1">Uncharacterized protein</fullName>
    </submittedName>
</protein>